<evidence type="ECO:0000256" key="1">
    <source>
        <dbReference type="ARBA" id="ARBA00022737"/>
    </source>
</evidence>
<dbReference type="PROSITE" id="PS51375">
    <property type="entry name" value="PPR"/>
    <property type="match status" value="1"/>
</dbReference>
<dbReference type="AlphaFoldDB" id="A0A498K011"/>
<evidence type="ECO:0000313" key="3">
    <source>
        <dbReference type="EMBL" id="RXH98771.1"/>
    </source>
</evidence>
<proteinExistence type="predicted"/>
<dbReference type="InterPro" id="IPR046960">
    <property type="entry name" value="PPR_At4g14850-like_plant"/>
</dbReference>
<gene>
    <name evidence="3" type="ORF">DVH24_011096</name>
</gene>
<feature type="repeat" description="PPR" evidence="2">
    <location>
        <begin position="53"/>
        <end position="87"/>
    </location>
</feature>
<dbReference type="Proteomes" id="UP000290289">
    <property type="component" value="Chromosome 5"/>
</dbReference>
<dbReference type="GO" id="GO:0009451">
    <property type="term" value="P:RNA modification"/>
    <property type="evidence" value="ECO:0007669"/>
    <property type="project" value="InterPro"/>
</dbReference>
<name>A0A498K011_MALDO</name>
<evidence type="ECO:0000313" key="4">
    <source>
        <dbReference type="Proteomes" id="UP000290289"/>
    </source>
</evidence>
<comment type="caution">
    <text evidence="3">The sequence shown here is derived from an EMBL/GenBank/DDBJ whole genome shotgun (WGS) entry which is preliminary data.</text>
</comment>
<dbReference type="PANTHER" id="PTHR47926:SF526">
    <property type="entry name" value="PENTACOTRIPEPTIDE-REPEAT REGION OF PRORP DOMAIN-CONTAINING PROTEIN"/>
    <property type="match status" value="1"/>
</dbReference>
<reference evidence="3 4" key="1">
    <citation type="submission" date="2018-10" db="EMBL/GenBank/DDBJ databases">
        <title>A high-quality apple genome assembly.</title>
        <authorList>
            <person name="Hu J."/>
        </authorList>
    </citation>
    <scope>NUCLEOTIDE SEQUENCE [LARGE SCALE GENOMIC DNA]</scope>
    <source>
        <strain evidence="4">cv. HFTH1</strain>
        <tissue evidence="3">Young leaf</tissue>
    </source>
</reference>
<protein>
    <recommendedName>
        <fullName evidence="5">Pentatricopeptide repeat-containing protein</fullName>
    </recommendedName>
</protein>
<keyword evidence="1" id="KW-0677">Repeat</keyword>
<evidence type="ECO:0000256" key="2">
    <source>
        <dbReference type="PROSITE-ProRule" id="PRU00708"/>
    </source>
</evidence>
<dbReference type="PANTHER" id="PTHR47926">
    <property type="entry name" value="PENTATRICOPEPTIDE REPEAT-CONTAINING PROTEIN"/>
    <property type="match status" value="1"/>
</dbReference>
<organism evidence="3 4">
    <name type="scientific">Malus domestica</name>
    <name type="common">Apple</name>
    <name type="synonym">Pyrus malus</name>
    <dbReference type="NCBI Taxonomy" id="3750"/>
    <lineage>
        <taxon>Eukaryota</taxon>
        <taxon>Viridiplantae</taxon>
        <taxon>Streptophyta</taxon>
        <taxon>Embryophyta</taxon>
        <taxon>Tracheophyta</taxon>
        <taxon>Spermatophyta</taxon>
        <taxon>Magnoliopsida</taxon>
        <taxon>eudicotyledons</taxon>
        <taxon>Gunneridae</taxon>
        <taxon>Pentapetalae</taxon>
        <taxon>rosids</taxon>
        <taxon>fabids</taxon>
        <taxon>Rosales</taxon>
        <taxon>Rosaceae</taxon>
        <taxon>Amygdaloideae</taxon>
        <taxon>Maleae</taxon>
        <taxon>Malus</taxon>
    </lineage>
</organism>
<accession>A0A498K011</accession>
<dbReference type="GO" id="GO:0003723">
    <property type="term" value="F:RNA binding"/>
    <property type="evidence" value="ECO:0007669"/>
    <property type="project" value="InterPro"/>
</dbReference>
<dbReference type="Pfam" id="PF13041">
    <property type="entry name" value="PPR_2"/>
    <property type="match status" value="1"/>
</dbReference>
<dbReference type="EMBL" id="RDQH01000331">
    <property type="protein sequence ID" value="RXH98771.1"/>
    <property type="molecule type" value="Genomic_DNA"/>
</dbReference>
<sequence length="177" mass="19894">MIRGHAWSKTPRKSVELYKRLVGEQVHKRVRVSGFGGGVEYARLVFDGMRERSVASWNSLLAGYVWCRDVDGAQRIFNEISKWNVVSWTTMIVGCAQNGSVILCERIKDVGNFKAKSGSWKLINYDTPSTSAIYELSDFLPNLCVGSDFRAEDSPRHVGNEGFRIFGERGNLTPTII</sequence>
<dbReference type="InterPro" id="IPR011990">
    <property type="entry name" value="TPR-like_helical_dom_sf"/>
</dbReference>
<dbReference type="InterPro" id="IPR002885">
    <property type="entry name" value="PPR_rpt"/>
</dbReference>
<dbReference type="Gene3D" id="1.25.40.10">
    <property type="entry name" value="Tetratricopeptide repeat domain"/>
    <property type="match status" value="1"/>
</dbReference>
<keyword evidence="4" id="KW-1185">Reference proteome</keyword>
<evidence type="ECO:0008006" key="5">
    <source>
        <dbReference type="Google" id="ProtNLM"/>
    </source>
</evidence>